<evidence type="ECO:0000256" key="7">
    <source>
        <dbReference type="ARBA" id="ARBA00023136"/>
    </source>
</evidence>
<organism evidence="11 12">
    <name type="scientific">Aquipseudomonas alcaligenes</name>
    <name type="common">Pseudomonas alcaligenes</name>
    <dbReference type="NCBI Taxonomy" id="43263"/>
    <lineage>
        <taxon>Bacteria</taxon>
        <taxon>Pseudomonadati</taxon>
        <taxon>Pseudomonadota</taxon>
        <taxon>Gammaproteobacteria</taxon>
        <taxon>Pseudomonadales</taxon>
        <taxon>Pseudomonadaceae</taxon>
        <taxon>Aquipseudomonas</taxon>
    </lineage>
</organism>
<evidence type="ECO:0000256" key="8">
    <source>
        <dbReference type="SAM" id="MobiDB-lite"/>
    </source>
</evidence>
<evidence type="ECO:0000256" key="4">
    <source>
        <dbReference type="ARBA" id="ARBA00022519"/>
    </source>
</evidence>
<evidence type="ECO:0000259" key="10">
    <source>
        <dbReference type="Pfam" id="PF19029"/>
    </source>
</evidence>
<keyword evidence="7" id="KW-0472">Membrane</keyword>
<keyword evidence="3" id="KW-1003">Cell membrane</keyword>
<feature type="domain" description="DUF883" evidence="9">
    <location>
        <begin position="83"/>
        <end position="129"/>
    </location>
</feature>
<evidence type="ECO:0000256" key="3">
    <source>
        <dbReference type="ARBA" id="ARBA00022475"/>
    </source>
</evidence>
<evidence type="ECO:0000256" key="2">
    <source>
        <dbReference type="ARBA" id="ARBA00010423"/>
    </source>
</evidence>
<dbReference type="PANTHER" id="PTHR35893">
    <property type="entry name" value="INNER MEMBRANE PROTEIN-RELATED"/>
    <property type="match status" value="1"/>
</dbReference>
<evidence type="ECO:0000259" key="9">
    <source>
        <dbReference type="Pfam" id="PF05957"/>
    </source>
</evidence>
<evidence type="ECO:0000313" key="12">
    <source>
        <dbReference type="Proteomes" id="UP000248146"/>
    </source>
</evidence>
<comment type="subcellular location">
    <subcellularLocation>
        <location evidence="1">Cell inner membrane</location>
        <topology evidence="1">Single-pass membrane protein</topology>
    </subcellularLocation>
</comment>
<dbReference type="OrthoDB" id="5298386at2"/>
<protein>
    <recommendedName>
        <fullName evidence="13">DUF883 domain-containing protein</fullName>
    </recommendedName>
</protein>
<dbReference type="GO" id="GO:0005886">
    <property type="term" value="C:plasma membrane"/>
    <property type="evidence" value="ECO:0007669"/>
    <property type="project" value="UniProtKB-SubCell"/>
</dbReference>
<dbReference type="Pfam" id="PF19029">
    <property type="entry name" value="DUF883_C"/>
    <property type="match status" value="1"/>
</dbReference>
<dbReference type="InterPro" id="IPR043604">
    <property type="entry name" value="DUF883_N"/>
</dbReference>
<keyword evidence="6" id="KW-1133">Transmembrane helix</keyword>
<dbReference type="GO" id="GO:0043022">
    <property type="term" value="F:ribosome binding"/>
    <property type="evidence" value="ECO:0007669"/>
    <property type="project" value="InterPro"/>
</dbReference>
<dbReference type="InterPro" id="IPR043605">
    <property type="entry name" value="DUF883_C"/>
</dbReference>
<feature type="region of interest" description="Disordered" evidence="8">
    <location>
        <begin position="55"/>
        <end position="76"/>
    </location>
</feature>
<evidence type="ECO:0000313" key="11">
    <source>
        <dbReference type="EMBL" id="PYC24598.1"/>
    </source>
</evidence>
<proteinExistence type="inferred from homology"/>
<dbReference type="AlphaFoldDB" id="A0A2V4KXW4"/>
<feature type="domain" description="DUF883" evidence="10">
    <location>
        <begin position="142"/>
        <end position="171"/>
    </location>
</feature>
<dbReference type="Pfam" id="PF05957">
    <property type="entry name" value="DUF883"/>
    <property type="match status" value="1"/>
</dbReference>
<dbReference type="PANTHER" id="PTHR35893:SF3">
    <property type="entry name" value="INNER MEMBRANE PROTEIN"/>
    <property type="match status" value="1"/>
</dbReference>
<evidence type="ECO:0000256" key="1">
    <source>
        <dbReference type="ARBA" id="ARBA00004377"/>
    </source>
</evidence>
<evidence type="ECO:0000256" key="6">
    <source>
        <dbReference type="ARBA" id="ARBA00022989"/>
    </source>
</evidence>
<sequence length="172" mass="18550">MTVVHAAVRTLSRIACDRQTAFAGAQTPDWLARSLALPRQPNRWRLSEELAMYAPSNFPKTGSNTDKATSPEHAPAPLGVSREFHNLLADIEDLIKEATSLTGEDLAAVRSKLTARIAEARASAQVMSDGMVQRARQTAGVANDYVHEQPWKALGASAAAAFLLGFILARRG</sequence>
<comment type="caution">
    <text evidence="11">The sequence shown here is derived from an EMBL/GenBank/DDBJ whole genome shotgun (WGS) entry which is preliminary data.</text>
</comment>
<keyword evidence="4" id="KW-0997">Cell inner membrane</keyword>
<name>A0A2V4KXW4_AQUAC</name>
<dbReference type="EMBL" id="QJRX01000005">
    <property type="protein sequence ID" value="PYC24598.1"/>
    <property type="molecule type" value="Genomic_DNA"/>
</dbReference>
<feature type="compositionally biased region" description="Polar residues" evidence="8">
    <location>
        <begin position="58"/>
        <end position="68"/>
    </location>
</feature>
<dbReference type="InterPro" id="IPR010279">
    <property type="entry name" value="YqjD/ElaB"/>
</dbReference>
<gene>
    <name evidence="11" type="ORF">DMO17_11050</name>
</gene>
<dbReference type="Proteomes" id="UP000248146">
    <property type="component" value="Unassembled WGS sequence"/>
</dbReference>
<keyword evidence="5" id="KW-0812">Transmembrane</keyword>
<reference evidence="11 12" key="1">
    <citation type="submission" date="2018-06" db="EMBL/GenBank/DDBJ databases">
        <title>Pseudomonas diversity within urban Lake Michigan freshwaters.</title>
        <authorList>
            <person name="Batrich M."/>
            <person name="Hatzopoulos T."/>
            <person name="Putonti C."/>
        </authorList>
    </citation>
    <scope>NUCLEOTIDE SEQUENCE [LARGE SCALE GENOMIC DNA]</scope>
    <source>
        <strain evidence="11 12">MB-090714</strain>
    </source>
</reference>
<accession>A0A2V4KXW4</accession>
<evidence type="ECO:0008006" key="13">
    <source>
        <dbReference type="Google" id="ProtNLM"/>
    </source>
</evidence>
<evidence type="ECO:0000256" key="5">
    <source>
        <dbReference type="ARBA" id="ARBA00022692"/>
    </source>
</evidence>
<comment type="similarity">
    <text evidence="2">Belongs to the ElaB/YgaM/YqjD family.</text>
</comment>